<dbReference type="InterPro" id="IPR036005">
    <property type="entry name" value="Creatinase/aminopeptidase-like"/>
</dbReference>
<keyword evidence="3" id="KW-0645">Protease</keyword>
<dbReference type="Proteomes" id="UP000474757">
    <property type="component" value="Unassembled WGS sequence"/>
</dbReference>
<dbReference type="InterPro" id="IPR029149">
    <property type="entry name" value="Creatin/AminoP/Spt16_N"/>
</dbReference>
<comment type="caution">
    <text evidence="3">The sequence shown here is derived from an EMBL/GenBank/DDBJ whole genome shotgun (WGS) entry which is preliminary data.</text>
</comment>
<protein>
    <submittedName>
        <fullName evidence="3">Aminopeptidase P family protein</fullName>
    </submittedName>
</protein>
<evidence type="ECO:0000313" key="4">
    <source>
        <dbReference type="Proteomes" id="UP000474757"/>
    </source>
</evidence>
<dbReference type="SUPFAM" id="SSF55920">
    <property type="entry name" value="Creatinase/aminopeptidase"/>
    <property type="match status" value="1"/>
</dbReference>
<reference evidence="3 4" key="1">
    <citation type="submission" date="2020-02" db="EMBL/GenBank/DDBJ databases">
        <title>Pseudoroseicyclus tamarix, sp. nov., isolated from offshore sediment of a Tamarix chinensis forest.</title>
        <authorList>
            <person name="Gai Y."/>
        </authorList>
    </citation>
    <scope>NUCLEOTIDE SEQUENCE [LARGE SCALE GENOMIC DNA]</scope>
    <source>
        <strain evidence="3 4">CLL3-39</strain>
    </source>
</reference>
<keyword evidence="4" id="KW-1185">Reference proteome</keyword>
<dbReference type="Pfam" id="PF01321">
    <property type="entry name" value="Creatinase_N"/>
    <property type="match status" value="1"/>
</dbReference>
<dbReference type="Pfam" id="PF00557">
    <property type="entry name" value="Peptidase_M24"/>
    <property type="match status" value="1"/>
</dbReference>
<feature type="domain" description="Creatinase N-terminal" evidence="2">
    <location>
        <begin position="24"/>
        <end position="152"/>
    </location>
</feature>
<dbReference type="Gene3D" id="3.90.230.10">
    <property type="entry name" value="Creatinase/methionine aminopeptidase superfamily"/>
    <property type="match status" value="1"/>
</dbReference>
<dbReference type="AlphaFoldDB" id="A0A6B2K0G4"/>
<dbReference type="PANTHER" id="PTHR46112:SF2">
    <property type="entry name" value="XAA-PRO AMINOPEPTIDASE P-RELATED"/>
    <property type="match status" value="1"/>
</dbReference>
<organism evidence="3 4">
    <name type="scientific">Pseudoroseicyclus tamaricis</name>
    <dbReference type="NCBI Taxonomy" id="2705421"/>
    <lineage>
        <taxon>Bacteria</taxon>
        <taxon>Pseudomonadati</taxon>
        <taxon>Pseudomonadota</taxon>
        <taxon>Alphaproteobacteria</taxon>
        <taxon>Rhodobacterales</taxon>
        <taxon>Paracoccaceae</taxon>
        <taxon>Pseudoroseicyclus</taxon>
    </lineage>
</organism>
<evidence type="ECO:0000259" key="2">
    <source>
        <dbReference type="Pfam" id="PF01321"/>
    </source>
</evidence>
<dbReference type="InterPro" id="IPR000587">
    <property type="entry name" value="Creatinase_N"/>
</dbReference>
<dbReference type="GO" id="GO:0004177">
    <property type="term" value="F:aminopeptidase activity"/>
    <property type="evidence" value="ECO:0007669"/>
    <property type="project" value="UniProtKB-KW"/>
</dbReference>
<accession>A0A6B2K0G4</accession>
<dbReference type="PANTHER" id="PTHR46112">
    <property type="entry name" value="AMINOPEPTIDASE"/>
    <property type="match status" value="1"/>
</dbReference>
<evidence type="ECO:0000313" key="3">
    <source>
        <dbReference type="EMBL" id="NDV01172.1"/>
    </source>
</evidence>
<gene>
    <name evidence="3" type="ORF">GZA08_09360</name>
</gene>
<proteinExistence type="predicted"/>
<dbReference type="InterPro" id="IPR050659">
    <property type="entry name" value="Peptidase_M24B"/>
</dbReference>
<sequence>MPDDQSRLFHQRLPASHFEALHGAIREKMAEDGLSVLLLDSNDDVIYTTGFSHYSNERPVMFAITATGAWLLVPKLEIGHALHQDTAAEIVSYFEFPGVESPFAALKRVLGAAPGEVGVSPGMSLGRLAALQAVFEGVTFRPTPMITKMRYIKTPAEIALHREAARISDAMVQAGVDMIAEAMRKGGALPSEIEIESHVSREAMRIMYDEHEDQMLVQGLASGLVYSGIRSAFPHAMPTGNPVAVGESIILSLGCRVGGRAAESERTLFIGEPNETQAGHYAIAYESQRRATAGLIAGNTCASADAAGLDYLRENAPEEWILHRVGHGMGVLFHEPPWVEAGDQTVLEPGMITSSEPSISVPNYAGYRLADTVLITEDGPDSLTRFPRKIDDVVIG</sequence>
<name>A0A6B2K0G4_9RHOB</name>
<feature type="domain" description="Peptidase M24" evidence="1">
    <location>
        <begin position="160"/>
        <end position="377"/>
    </location>
</feature>
<dbReference type="InterPro" id="IPR000994">
    <property type="entry name" value="Pept_M24"/>
</dbReference>
<dbReference type="Gene3D" id="3.40.350.10">
    <property type="entry name" value="Creatinase/prolidase N-terminal domain"/>
    <property type="match status" value="1"/>
</dbReference>
<dbReference type="EMBL" id="JAAGAB010000002">
    <property type="protein sequence ID" value="NDV01172.1"/>
    <property type="molecule type" value="Genomic_DNA"/>
</dbReference>
<dbReference type="SUPFAM" id="SSF53092">
    <property type="entry name" value="Creatinase/prolidase N-terminal domain"/>
    <property type="match status" value="1"/>
</dbReference>
<keyword evidence="3" id="KW-0378">Hydrolase</keyword>
<evidence type="ECO:0000259" key="1">
    <source>
        <dbReference type="Pfam" id="PF00557"/>
    </source>
</evidence>
<keyword evidence="3" id="KW-0031">Aminopeptidase</keyword>
<dbReference type="RefSeq" id="WP_163892604.1">
    <property type="nucleotide sequence ID" value="NZ_JAAFYS010000002.1"/>
</dbReference>